<evidence type="ECO:0000313" key="3">
    <source>
        <dbReference type="Proteomes" id="UP001165378"/>
    </source>
</evidence>
<keyword evidence="1" id="KW-0812">Transmembrane</keyword>
<comment type="caution">
    <text evidence="2">The sequence shown here is derived from an EMBL/GenBank/DDBJ whole genome shotgun (WGS) entry which is preliminary data.</text>
</comment>
<organism evidence="2 3">
    <name type="scientific">Yinghuangia soli</name>
    <dbReference type="NCBI Taxonomy" id="2908204"/>
    <lineage>
        <taxon>Bacteria</taxon>
        <taxon>Bacillati</taxon>
        <taxon>Actinomycetota</taxon>
        <taxon>Actinomycetes</taxon>
        <taxon>Kitasatosporales</taxon>
        <taxon>Streptomycetaceae</taxon>
        <taxon>Yinghuangia</taxon>
    </lineage>
</organism>
<gene>
    <name evidence="2" type="ORF">LZ495_03430</name>
</gene>
<evidence type="ECO:0000313" key="2">
    <source>
        <dbReference type="EMBL" id="MCF2526274.1"/>
    </source>
</evidence>
<keyword evidence="1" id="KW-0472">Membrane</keyword>
<dbReference type="RefSeq" id="WP_235050317.1">
    <property type="nucleotide sequence ID" value="NZ_JAKFHA010000001.1"/>
</dbReference>
<evidence type="ECO:0000256" key="1">
    <source>
        <dbReference type="SAM" id="Phobius"/>
    </source>
</evidence>
<feature type="transmembrane region" description="Helical" evidence="1">
    <location>
        <begin position="107"/>
        <end position="126"/>
    </location>
</feature>
<dbReference type="Proteomes" id="UP001165378">
    <property type="component" value="Unassembled WGS sequence"/>
</dbReference>
<keyword evidence="3" id="KW-1185">Reference proteome</keyword>
<name>A0AA41U1M4_9ACTN</name>
<keyword evidence="1" id="KW-1133">Transmembrane helix</keyword>
<dbReference type="AlphaFoldDB" id="A0AA41U1M4"/>
<reference evidence="2" key="1">
    <citation type="submission" date="2022-01" db="EMBL/GenBank/DDBJ databases">
        <title>Genome-Based Taxonomic Classification of the Phylum Actinobacteria.</title>
        <authorList>
            <person name="Gao Y."/>
        </authorList>
    </citation>
    <scope>NUCLEOTIDE SEQUENCE</scope>
    <source>
        <strain evidence="2">KLBMP 8922</strain>
    </source>
</reference>
<sequence>MNRSEWPLRVRQASAAWGAARVALGVLAITAPPVASRPWVGRDVENPGGTVFAKALGVRDIALGAGTAVSALTGRGFTTWALASAGADLGDTLITRRHWDGLPRTRAAIVALAGASAVAGVALAAADPLARRSEARRAAGVTAGT</sequence>
<proteinExistence type="predicted"/>
<accession>A0AA41U1M4</accession>
<evidence type="ECO:0008006" key="4">
    <source>
        <dbReference type="Google" id="ProtNLM"/>
    </source>
</evidence>
<protein>
    <recommendedName>
        <fullName evidence="4">DUF4267 domain-containing protein</fullName>
    </recommendedName>
</protein>
<dbReference type="EMBL" id="JAKFHA010000001">
    <property type="protein sequence ID" value="MCF2526274.1"/>
    <property type="molecule type" value="Genomic_DNA"/>
</dbReference>